<proteinExistence type="predicted"/>
<protein>
    <recommendedName>
        <fullName evidence="1">Csm6 HEPN domain-containing protein</fullName>
    </recommendedName>
</protein>
<dbReference type="InterPro" id="IPR013489">
    <property type="entry name" value="CRISPR-assoc_prot_Csm6"/>
</dbReference>
<accession>A0ABR7N2N8</accession>
<feature type="domain" description="Csm6 HEPN" evidence="1">
    <location>
        <begin position="27"/>
        <end position="204"/>
    </location>
</feature>
<gene>
    <name evidence="2" type="ORF">H8704_09100</name>
</gene>
<keyword evidence="3" id="KW-1185">Reference proteome</keyword>
<sequence>MLDFSGVDKLAVKSGVQCLPIRASSERKYFEYALSVGIKLKKEEYADFVRAITPLIVDLFEMILKKQCGVDVNAYCDVSERNQVRRWSRKKLAGTQVGEILEKEYKERFQYKDVYSVHLKLLIENISTDTELIQLINNVRSVEEGVRNLAAHQIISVTDETIRQRTGFTTTQIMDMIKRLFSYTGISVKKDYWDSYDQMNDLIIERMSIS</sequence>
<evidence type="ECO:0000259" key="1">
    <source>
        <dbReference type="Pfam" id="PF09659"/>
    </source>
</evidence>
<dbReference type="NCBIfam" id="TIGR02672">
    <property type="entry name" value="cas_csm6"/>
    <property type="match status" value="1"/>
</dbReference>
<evidence type="ECO:0000313" key="3">
    <source>
        <dbReference type="Proteomes" id="UP000606193"/>
    </source>
</evidence>
<dbReference type="Pfam" id="PF09659">
    <property type="entry name" value="Cas_Csm6_HEPN"/>
    <property type="match status" value="1"/>
</dbReference>
<dbReference type="InterPro" id="IPR053941">
    <property type="entry name" value="Csm6_HEPN"/>
</dbReference>
<dbReference type="EMBL" id="JACRSX010000012">
    <property type="protein sequence ID" value="MBC8562779.1"/>
    <property type="molecule type" value="Genomic_DNA"/>
</dbReference>
<evidence type="ECO:0000313" key="2">
    <source>
        <dbReference type="EMBL" id="MBC8562779.1"/>
    </source>
</evidence>
<organism evidence="2 3">
    <name type="scientific">Jutongia huaianensis</name>
    <dbReference type="NCBI Taxonomy" id="2763668"/>
    <lineage>
        <taxon>Bacteria</taxon>
        <taxon>Bacillati</taxon>
        <taxon>Bacillota</taxon>
        <taxon>Clostridia</taxon>
        <taxon>Lachnospirales</taxon>
        <taxon>Lachnospiraceae</taxon>
        <taxon>Jutongia</taxon>
    </lineage>
</organism>
<dbReference type="Proteomes" id="UP000606193">
    <property type="component" value="Unassembled WGS sequence"/>
</dbReference>
<name>A0ABR7N2N8_9FIRM</name>
<dbReference type="RefSeq" id="WP_249298054.1">
    <property type="nucleotide sequence ID" value="NZ_JACRSX010000012.1"/>
</dbReference>
<reference evidence="2 3" key="1">
    <citation type="submission" date="2020-08" db="EMBL/GenBank/DDBJ databases">
        <title>Genome public.</title>
        <authorList>
            <person name="Liu C."/>
            <person name="Sun Q."/>
        </authorList>
    </citation>
    <scope>NUCLEOTIDE SEQUENCE [LARGE SCALE GENOMIC DNA]</scope>
    <source>
        <strain evidence="2 3">NSJ-37</strain>
    </source>
</reference>
<comment type="caution">
    <text evidence="2">The sequence shown here is derived from an EMBL/GenBank/DDBJ whole genome shotgun (WGS) entry which is preliminary data.</text>
</comment>